<dbReference type="EMBL" id="UOEC01000132">
    <property type="protein sequence ID" value="VAV96388.1"/>
    <property type="molecule type" value="Genomic_DNA"/>
</dbReference>
<dbReference type="GO" id="GO:0071949">
    <property type="term" value="F:FAD binding"/>
    <property type="evidence" value="ECO:0007669"/>
    <property type="project" value="TreeGrafter"/>
</dbReference>
<proteinExistence type="inferred from homology"/>
<evidence type="ECO:0000256" key="9">
    <source>
        <dbReference type="ARBA" id="ARBA00023167"/>
    </source>
</evidence>
<evidence type="ECO:0000256" key="1">
    <source>
        <dbReference type="ARBA" id="ARBA00001974"/>
    </source>
</evidence>
<dbReference type="PANTHER" id="PTHR45754:SF3">
    <property type="entry name" value="METHYLENETETRAHYDROFOLATE REDUCTASE (NADPH)"/>
    <property type="match status" value="1"/>
</dbReference>
<dbReference type="GO" id="GO:0035999">
    <property type="term" value="P:tetrahydrofolate interconversion"/>
    <property type="evidence" value="ECO:0007669"/>
    <property type="project" value="UniProtKB-UniPathway"/>
</dbReference>
<evidence type="ECO:0000256" key="3">
    <source>
        <dbReference type="ARBA" id="ARBA00006743"/>
    </source>
</evidence>
<comment type="cofactor">
    <cofactor evidence="1">
        <name>FAD</name>
        <dbReference type="ChEBI" id="CHEBI:57692"/>
    </cofactor>
</comment>
<comment type="pathway">
    <text evidence="2">One-carbon metabolism; tetrahydrofolate interconversion.</text>
</comment>
<dbReference type="PANTHER" id="PTHR45754">
    <property type="entry name" value="METHYLENETETRAHYDROFOLATE REDUCTASE"/>
    <property type="match status" value="1"/>
</dbReference>
<keyword evidence="5" id="KW-0285">Flavoprotein</keyword>
<keyword evidence="4" id="KW-0028">Amino-acid biosynthesis</keyword>
<dbReference type="Pfam" id="PF02219">
    <property type="entry name" value="MTHFR"/>
    <property type="match status" value="1"/>
</dbReference>
<evidence type="ECO:0000256" key="5">
    <source>
        <dbReference type="ARBA" id="ARBA00022630"/>
    </source>
</evidence>
<dbReference type="NCBIfam" id="TIGR00676">
    <property type="entry name" value="fadh2"/>
    <property type="match status" value="1"/>
</dbReference>
<evidence type="ECO:0000256" key="4">
    <source>
        <dbReference type="ARBA" id="ARBA00022605"/>
    </source>
</evidence>
<keyword evidence="9" id="KW-0486">Methionine biosynthesis</keyword>
<dbReference type="CDD" id="cd00537">
    <property type="entry name" value="MTHFR"/>
    <property type="match status" value="1"/>
</dbReference>
<comment type="similarity">
    <text evidence="3">Belongs to the methylenetetrahydrofolate reductase family.</text>
</comment>
<dbReference type="InterPro" id="IPR029041">
    <property type="entry name" value="FAD-linked_oxidoreductase-like"/>
</dbReference>
<evidence type="ECO:0000256" key="8">
    <source>
        <dbReference type="ARBA" id="ARBA00023027"/>
    </source>
</evidence>
<keyword evidence="6" id="KW-0274">FAD</keyword>
<dbReference type="UniPathway" id="UPA00193"/>
<reference evidence="12" key="1">
    <citation type="submission" date="2018-06" db="EMBL/GenBank/DDBJ databases">
        <authorList>
            <person name="Zhirakovskaya E."/>
        </authorList>
    </citation>
    <scope>NUCLEOTIDE SEQUENCE</scope>
</reference>
<organism evidence="12">
    <name type="scientific">hydrothermal vent metagenome</name>
    <dbReference type="NCBI Taxonomy" id="652676"/>
    <lineage>
        <taxon>unclassified sequences</taxon>
        <taxon>metagenomes</taxon>
        <taxon>ecological metagenomes</taxon>
    </lineage>
</organism>
<evidence type="ECO:0000256" key="6">
    <source>
        <dbReference type="ARBA" id="ARBA00022827"/>
    </source>
</evidence>
<dbReference type="Gene3D" id="3.20.20.220">
    <property type="match status" value="1"/>
</dbReference>
<dbReference type="InterPro" id="IPR003171">
    <property type="entry name" value="Mehydrof_redctse-like"/>
</dbReference>
<evidence type="ECO:0000256" key="10">
    <source>
        <dbReference type="ARBA" id="ARBA00034478"/>
    </source>
</evidence>
<evidence type="ECO:0000313" key="12">
    <source>
        <dbReference type="EMBL" id="VAV96388.1"/>
    </source>
</evidence>
<comment type="pathway">
    <text evidence="10">Amino-acid biosynthesis; L-methionine biosynthesis via de novo pathway.</text>
</comment>
<dbReference type="GO" id="GO:0005829">
    <property type="term" value="C:cytosol"/>
    <property type="evidence" value="ECO:0007669"/>
    <property type="project" value="InterPro"/>
</dbReference>
<dbReference type="GO" id="GO:0009086">
    <property type="term" value="P:methionine biosynthetic process"/>
    <property type="evidence" value="ECO:0007669"/>
    <property type="project" value="UniProtKB-KW"/>
</dbReference>
<keyword evidence="8" id="KW-0520">NAD</keyword>
<accession>A0A3B0S7J7</accession>
<dbReference type="InterPro" id="IPR004620">
    <property type="entry name" value="MTHF_reductase_bac"/>
</dbReference>
<dbReference type="EC" id="1.5.1.54" evidence="11"/>
<name>A0A3B0S7J7_9ZZZZ</name>
<gene>
    <name evidence="12" type="ORF">MNBD_ALPHA08-725</name>
</gene>
<protein>
    <recommendedName>
        <fullName evidence="11">methylenetetrahydrofolate reductase (NADH)</fullName>
        <ecNumber evidence="11">1.5.1.54</ecNumber>
    </recommendedName>
</protein>
<evidence type="ECO:0000256" key="2">
    <source>
        <dbReference type="ARBA" id="ARBA00004777"/>
    </source>
</evidence>
<sequence>MTTLSQNAFNVARDPGGFTISFEAFPPMSEAGQGKLLDVAKNLEDFDPAFFSVTYGAGGGTQERTLNTLADISQKTGHNLAGHLTCVGATKEQTNAVAEQYRKMGVKHIVALRGDTPDGVDQYQPHPGGYKNAADLVAGLKEIGGFDISVGAYPESHPDSPSRNADLDNLKAKFDAGADRAITQFFFDNHVFYDFMDSVQDHGITGPIVPGILLIHDFWKVKRFAKMCQTDVPDWLEARFAGLQGDTAAQQLVAVSVAVEQVLEMAASGVRHFHFYTMNKSDLAVAVCRSLGLKPARNMRSVA</sequence>
<dbReference type="AlphaFoldDB" id="A0A3B0S7J7"/>
<dbReference type="GO" id="GO:0106312">
    <property type="term" value="F:methylenetetrahydrofolate reductase (NADH) activity"/>
    <property type="evidence" value="ECO:0007669"/>
    <property type="project" value="UniProtKB-EC"/>
</dbReference>
<dbReference type="SUPFAM" id="SSF51730">
    <property type="entry name" value="FAD-linked oxidoreductase"/>
    <property type="match status" value="1"/>
</dbReference>
<evidence type="ECO:0000256" key="11">
    <source>
        <dbReference type="ARBA" id="ARBA00034529"/>
    </source>
</evidence>
<evidence type="ECO:0000256" key="7">
    <source>
        <dbReference type="ARBA" id="ARBA00023002"/>
    </source>
</evidence>
<keyword evidence="7 12" id="KW-0560">Oxidoreductase</keyword>